<dbReference type="SUPFAM" id="SSF89796">
    <property type="entry name" value="CoA-transferase family III (CaiB/BaiF)"/>
    <property type="match status" value="1"/>
</dbReference>
<reference evidence="2" key="1">
    <citation type="submission" date="2018-05" db="EMBL/GenBank/DDBJ databases">
        <authorList>
            <person name="Lanie J.A."/>
            <person name="Ng W.-L."/>
            <person name="Kazmierczak K.M."/>
            <person name="Andrzejewski T.M."/>
            <person name="Davidsen T.M."/>
            <person name="Wayne K.J."/>
            <person name="Tettelin H."/>
            <person name="Glass J.I."/>
            <person name="Rusch D."/>
            <person name="Podicherti R."/>
            <person name="Tsui H.-C.T."/>
            <person name="Winkler M.E."/>
        </authorList>
    </citation>
    <scope>NUCLEOTIDE SEQUENCE</scope>
</reference>
<dbReference type="InterPro" id="IPR050483">
    <property type="entry name" value="CoA-transferase_III_domain"/>
</dbReference>
<evidence type="ECO:0000256" key="1">
    <source>
        <dbReference type="ARBA" id="ARBA00022679"/>
    </source>
</evidence>
<accession>A0A382C303</accession>
<organism evidence="2">
    <name type="scientific">marine metagenome</name>
    <dbReference type="NCBI Taxonomy" id="408172"/>
    <lineage>
        <taxon>unclassified sequences</taxon>
        <taxon>metagenomes</taxon>
        <taxon>ecological metagenomes</taxon>
    </lineage>
</organism>
<evidence type="ECO:0008006" key="3">
    <source>
        <dbReference type="Google" id="ProtNLM"/>
    </source>
</evidence>
<dbReference type="Gene3D" id="3.30.1540.10">
    <property type="entry name" value="formyl-coa transferase, domain 3"/>
    <property type="match status" value="1"/>
</dbReference>
<dbReference type="Pfam" id="PF02515">
    <property type="entry name" value="CoA_transf_3"/>
    <property type="match status" value="1"/>
</dbReference>
<dbReference type="Gene3D" id="3.40.50.10540">
    <property type="entry name" value="Crotonobetainyl-coa:carnitine coa-transferase, domain 1"/>
    <property type="match status" value="1"/>
</dbReference>
<name>A0A382C303_9ZZZZ</name>
<dbReference type="InterPro" id="IPR044855">
    <property type="entry name" value="CoA-Trfase_III_dom3_sf"/>
</dbReference>
<gene>
    <name evidence="2" type="ORF">METZ01_LOCUS173006</name>
</gene>
<proteinExistence type="predicted"/>
<protein>
    <recommendedName>
        <fullName evidence="3">CoA transferase</fullName>
    </recommendedName>
</protein>
<dbReference type="PANTHER" id="PTHR48207">
    <property type="entry name" value="SUCCINATE--HYDROXYMETHYLGLUTARATE COA-TRANSFERASE"/>
    <property type="match status" value="1"/>
</dbReference>
<dbReference type="AlphaFoldDB" id="A0A382C303"/>
<dbReference type="InterPro" id="IPR003673">
    <property type="entry name" value="CoA-Trfase_fam_III"/>
</dbReference>
<dbReference type="PANTHER" id="PTHR48207:SF3">
    <property type="entry name" value="SUCCINATE--HYDROXYMETHYLGLUTARATE COA-TRANSFERASE"/>
    <property type="match status" value="1"/>
</dbReference>
<keyword evidence="1" id="KW-0808">Transferase</keyword>
<sequence>MTNQAPLSDITVLSFEHAIAGPLCTRQLAELGARVIKIERREVGDFARHYDTRVKGQSSHFIWTNRSKQSLTLDIKHPEAKSILMKILEQSDVLVQNLAPSAMGKLGLTYDLLKDRFDKLIVCNISGYGSRGPYKDKKAYDLLVQAEAGFLSVTGTEEQMAKSGISIADIAAGMQAQTAILAALLHRGNTGKGSNIDISMLEAMVEWMGFPLNYAYEGAPAPPRTGADHASIYPYGAFQSSDNRIIMLGLQNEREWEVFCQFVLEQPNLICDPRFKNSTLRSQNREYLKELIQNLFSHLTAEKICQKLDDTKIAYANVNSVTDVWNHPQLAALDRIIPMQTPAGIVSSFKPPGNNNAFEPSLSPVPALGEHTKQILEELNYSAAEIEKFYVDKVV</sequence>
<dbReference type="InterPro" id="IPR023606">
    <property type="entry name" value="CoA-Trfase_III_dom_1_sf"/>
</dbReference>
<evidence type="ECO:0000313" key="2">
    <source>
        <dbReference type="EMBL" id="SVB20152.1"/>
    </source>
</evidence>
<dbReference type="GO" id="GO:0008410">
    <property type="term" value="F:CoA-transferase activity"/>
    <property type="evidence" value="ECO:0007669"/>
    <property type="project" value="TreeGrafter"/>
</dbReference>
<dbReference type="EMBL" id="UINC01032461">
    <property type="protein sequence ID" value="SVB20152.1"/>
    <property type="molecule type" value="Genomic_DNA"/>
</dbReference>